<dbReference type="InterPro" id="IPR000160">
    <property type="entry name" value="GGDEF_dom"/>
</dbReference>
<dbReference type="SUPFAM" id="SSF52172">
    <property type="entry name" value="CheY-like"/>
    <property type="match status" value="1"/>
</dbReference>
<dbReference type="Proteomes" id="UP000650524">
    <property type="component" value="Unassembled WGS sequence"/>
</dbReference>
<dbReference type="GO" id="GO:1902201">
    <property type="term" value="P:negative regulation of bacterial-type flagellum-dependent cell motility"/>
    <property type="evidence" value="ECO:0007669"/>
    <property type="project" value="TreeGrafter"/>
</dbReference>
<dbReference type="Pfam" id="PF00072">
    <property type="entry name" value="Response_reg"/>
    <property type="match status" value="1"/>
</dbReference>
<proteinExistence type="predicted"/>
<dbReference type="Pfam" id="PF00990">
    <property type="entry name" value="GGDEF"/>
    <property type="match status" value="1"/>
</dbReference>
<sequence>MENLFPILIAEDDPVSRMLLEKTLVKAGYEVASVTNGLEALESFSEKFFPIVLTDWMMPEMDGLQLCRAIRKNISTGYVFIFILTGKDSIDNMVAGLEAGADDYLTKPFKRAELIARLKTATRVLELEKSLKDANEEITILAITDALTGCYNRTFMDEHLPKEIKRAVRYNHPISLIMLDIDHFKQINDTYGHQAGDEVLKELVKSINRSIRCDVDWVTRYGGEEFLVVFPETDFERAELLAERLRRDISQNTIRFKEKEIRITASLGVTGFTSSDTLREVSYEAMISLADKSLYQAKEEGRNRVVGRAVES</sequence>
<feature type="modified residue" description="4-aspartylphosphate" evidence="1">
    <location>
        <position position="55"/>
    </location>
</feature>
<dbReference type="GO" id="GO:0005886">
    <property type="term" value="C:plasma membrane"/>
    <property type="evidence" value="ECO:0007669"/>
    <property type="project" value="TreeGrafter"/>
</dbReference>
<dbReference type="InterPro" id="IPR043128">
    <property type="entry name" value="Rev_trsase/Diguanyl_cyclase"/>
</dbReference>
<protein>
    <submittedName>
        <fullName evidence="4">Diguanylate cyclase</fullName>
    </submittedName>
</protein>
<evidence type="ECO:0000313" key="4">
    <source>
        <dbReference type="EMBL" id="MBC8176430.1"/>
    </source>
</evidence>
<dbReference type="PROSITE" id="PS50110">
    <property type="entry name" value="RESPONSE_REGULATORY"/>
    <property type="match status" value="1"/>
</dbReference>
<dbReference type="SMART" id="SM00448">
    <property type="entry name" value="REC"/>
    <property type="match status" value="1"/>
</dbReference>
<dbReference type="AlphaFoldDB" id="A0A8J6MX95"/>
<evidence type="ECO:0000256" key="1">
    <source>
        <dbReference type="PROSITE-ProRule" id="PRU00169"/>
    </source>
</evidence>
<dbReference type="EMBL" id="JACNJD010000135">
    <property type="protein sequence ID" value="MBC8176430.1"/>
    <property type="molecule type" value="Genomic_DNA"/>
</dbReference>
<evidence type="ECO:0000259" key="3">
    <source>
        <dbReference type="PROSITE" id="PS50887"/>
    </source>
</evidence>
<dbReference type="InterPro" id="IPR011006">
    <property type="entry name" value="CheY-like_superfamily"/>
</dbReference>
<evidence type="ECO:0000259" key="2">
    <source>
        <dbReference type="PROSITE" id="PS50110"/>
    </source>
</evidence>
<dbReference type="GO" id="GO:0052621">
    <property type="term" value="F:diguanylate cyclase activity"/>
    <property type="evidence" value="ECO:0007669"/>
    <property type="project" value="TreeGrafter"/>
</dbReference>
<keyword evidence="1" id="KW-0597">Phosphoprotein</keyword>
<organism evidence="4 5">
    <name type="scientific">Candidatus Desulfacyla euxinica</name>
    <dbReference type="NCBI Taxonomy" id="2841693"/>
    <lineage>
        <taxon>Bacteria</taxon>
        <taxon>Deltaproteobacteria</taxon>
        <taxon>Candidatus Desulfacyla</taxon>
    </lineage>
</organism>
<feature type="domain" description="Response regulatory" evidence="2">
    <location>
        <begin position="6"/>
        <end position="122"/>
    </location>
</feature>
<dbReference type="Gene3D" id="3.40.50.2300">
    <property type="match status" value="1"/>
</dbReference>
<name>A0A8J6MX95_9DELT</name>
<dbReference type="CDD" id="cd17574">
    <property type="entry name" value="REC_OmpR"/>
    <property type="match status" value="1"/>
</dbReference>
<dbReference type="InterPro" id="IPR029787">
    <property type="entry name" value="Nucleotide_cyclase"/>
</dbReference>
<feature type="domain" description="GGDEF" evidence="3">
    <location>
        <begin position="172"/>
        <end position="310"/>
    </location>
</feature>
<dbReference type="GO" id="GO:0043709">
    <property type="term" value="P:cell adhesion involved in single-species biofilm formation"/>
    <property type="evidence" value="ECO:0007669"/>
    <property type="project" value="TreeGrafter"/>
</dbReference>
<dbReference type="NCBIfam" id="TIGR00254">
    <property type="entry name" value="GGDEF"/>
    <property type="match status" value="1"/>
</dbReference>
<dbReference type="GO" id="GO:0000160">
    <property type="term" value="P:phosphorelay signal transduction system"/>
    <property type="evidence" value="ECO:0007669"/>
    <property type="project" value="InterPro"/>
</dbReference>
<dbReference type="PROSITE" id="PS50887">
    <property type="entry name" value="GGDEF"/>
    <property type="match status" value="1"/>
</dbReference>
<dbReference type="InterPro" id="IPR001789">
    <property type="entry name" value="Sig_transdc_resp-reg_receiver"/>
</dbReference>
<dbReference type="SUPFAM" id="SSF55073">
    <property type="entry name" value="Nucleotide cyclase"/>
    <property type="match status" value="1"/>
</dbReference>
<dbReference type="PANTHER" id="PTHR45138:SF9">
    <property type="entry name" value="DIGUANYLATE CYCLASE DGCM-RELATED"/>
    <property type="match status" value="1"/>
</dbReference>
<evidence type="ECO:0000313" key="5">
    <source>
        <dbReference type="Proteomes" id="UP000650524"/>
    </source>
</evidence>
<dbReference type="InterPro" id="IPR050469">
    <property type="entry name" value="Diguanylate_Cyclase"/>
</dbReference>
<dbReference type="PANTHER" id="PTHR45138">
    <property type="entry name" value="REGULATORY COMPONENTS OF SENSORY TRANSDUCTION SYSTEM"/>
    <property type="match status" value="1"/>
</dbReference>
<accession>A0A8J6MX95</accession>
<dbReference type="CDD" id="cd01949">
    <property type="entry name" value="GGDEF"/>
    <property type="match status" value="1"/>
</dbReference>
<reference evidence="4 5" key="1">
    <citation type="submission" date="2020-08" db="EMBL/GenBank/DDBJ databases">
        <title>Bridging the membrane lipid divide: bacteria of the FCB group superphylum have the potential to synthesize archaeal ether lipids.</title>
        <authorList>
            <person name="Villanueva L."/>
            <person name="Von Meijenfeldt F.A.B."/>
            <person name="Westbye A.B."/>
            <person name="Yadav S."/>
            <person name="Hopmans E.C."/>
            <person name="Dutilh B.E."/>
            <person name="Sinninghe Damste J.S."/>
        </authorList>
    </citation>
    <scope>NUCLEOTIDE SEQUENCE [LARGE SCALE GENOMIC DNA]</scope>
    <source>
        <strain evidence="4">NIOZ-UU27</strain>
    </source>
</reference>
<comment type="caution">
    <text evidence="4">The sequence shown here is derived from an EMBL/GenBank/DDBJ whole genome shotgun (WGS) entry which is preliminary data.</text>
</comment>
<dbReference type="Gene3D" id="3.30.70.270">
    <property type="match status" value="1"/>
</dbReference>
<gene>
    <name evidence="4" type="ORF">H8E19_03420</name>
</gene>
<dbReference type="FunFam" id="3.30.70.270:FF:000001">
    <property type="entry name" value="Diguanylate cyclase domain protein"/>
    <property type="match status" value="1"/>
</dbReference>
<dbReference type="SMART" id="SM00267">
    <property type="entry name" value="GGDEF"/>
    <property type="match status" value="1"/>
</dbReference>